<keyword evidence="3 5" id="KW-0324">Glycolysis</keyword>
<dbReference type="NCBIfam" id="NF003302">
    <property type="entry name" value="PRK04302.1"/>
    <property type="match status" value="1"/>
</dbReference>
<dbReference type="InterPro" id="IPR035990">
    <property type="entry name" value="TIM_sf"/>
</dbReference>
<dbReference type="AlphaFoldDB" id="A0A832XHH7"/>
<comment type="subunit">
    <text evidence="5">Homotetramer; dimer of dimers.</text>
</comment>
<organism evidence="6 7">
    <name type="scientific">Candidatus Undinarchaeum marinum</name>
    <dbReference type="NCBI Taxonomy" id="2756141"/>
    <lineage>
        <taxon>Archaea</taxon>
        <taxon>Candidatus Undinarchaeota</taxon>
        <taxon>Candidatus Undinarchaeia</taxon>
        <taxon>Candidatus Undinarchaeales</taxon>
        <taxon>Candidatus Undinarchaeaceae</taxon>
        <taxon>Candidatus Undinarchaeum</taxon>
    </lineage>
</organism>
<dbReference type="InterPro" id="IPR022891">
    <property type="entry name" value="Triosephosphate_isomerase_arc"/>
</dbReference>
<evidence type="ECO:0000313" key="6">
    <source>
        <dbReference type="EMBL" id="HIJ99465.1"/>
    </source>
</evidence>
<dbReference type="PROSITE" id="PS51440">
    <property type="entry name" value="TIM_2"/>
    <property type="match status" value="1"/>
</dbReference>
<feature type="active site" description="Proton acceptor" evidence="5">
    <location>
        <position position="143"/>
    </location>
</feature>
<dbReference type="NCBIfam" id="TIGR00419">
    <property type="entry name" value="tim"/>
    <property type="match status" value="1"/>
</dbReference>
<dbReference type="CDD" id="cd00311">
    <property type="entry name" value="TIM"/>
    <property type="match status" value="1"/>
</dbReference>
<dbReference type="Pfam" id="PF00121">
    <property type="entry name" value="TIM"/>
    <property type="match status" value="1"/>
</dbReference>
<dbReference type="InterPro" id="IPR013785">
    <property type="entry name" value="Aldolase_TIM"/>
</dbReference>
<comment type="similarity">
    <text evidence="5">Belongs to the triosephosphate isomerase family.</text>
</comment>
<evidence type="ECO:0000313" key="7">
    <source>
        <dbReference type="Proteomes" id="UP000604391"/>
    </source>
</evidence>
<dbReference type="Proteomes" id="UP000604391">
    <property type="component" value="Unassembled WGS sequence"/>
</dbReference>
<keyword evidence="4 5" id="KW-0413">Isomerase</keyword>
<comment type="pathway">
    <text evidence="5">Carbohydrate degradation; glycolysis; D-glyceraldehyde 3-phosphate from glycerone phosphate: step 1/1.</text>
</comment>
<dbReference type="GO" id="GO:0006096">
    <property type="term" value="P:glycolytic process"/>
    <property type="evidence" value="ECO:0007669"/>
    <property type="project" value="UniProtKB-UniRule"/>
</dbReference>
<dbReference type="GO" id="GO:0005737">
    <property type="term" value="C:cytoplasm"/>
    <property type="evidence" value="ECO:0007669"/>
    <property type="project" value="UniProtKB-SubCell"/>
</dbReference>
<evidence type="ECO:0000256" key="5">
    <source>
        <dbReference type="HAMAP-Rule" id="MF_00147"/>
    </source>
</evidence>
<keyword evidence="1 5" id="KW-0312">Gluconeogenesis</keyword>
<reference evidence="6 7" key="1">
    <citation type="journal article" name="Nat. Commun.">
        <title>Undinarchaeota illuminate DPANN phylogeny and the impact of gene transfer on archaeal evolution.</title>
        <authorList>
            <person name="Dombrowski N."/>
            <person name="Williams T.A."/>
            <person name="Sun J."/>
            <person name="Woodcroft B.J."/>
            <person name="Lee J.H."/>
            <person name="Minh B.Q."/>
            <person name="Rinke C."/>
            <person name="Spang A."/>
        </authorList>
    </citation>
    <scope>NUCLEOTIDE SEQUENCE [LARGE SCALE GENOMIC DNA]</scope>
    <source>
        <strain evidence="6">MAG_bin17</strain>
    </source>
</reference>
<name>A0A832XHH7_9ARCH</name>
<sequence length="225" mass="23085">MIGKREMALILLNLKAYEQGIGEKAETLASIAGELAKSSGVRIVISPQATDIAAVSKIVETFAQHVDSAPLGAQTGSILPESAKAAGATGSLLNHAERQISDDDIKTGVARLKALEMESMVCASTPELAAKYAEYGPTYIAIEPPELIGSGVSVSTANPDIVTESIEKVKAVNPSVKVVCGAGISSGEDLRKAIELGSEGALAASAFVKADDPKAVLEDLVGGLK</sequence>
<evidence type="ECO:0000256" key="1">
    <source>
        <dbReference type="ARBA" id="ARBA00022432"/>
    </source>
</evidence>
<feature type="binding site" evidence="5">
    <location>
        <begin position="204"/>
        <end position="205"/>
    </location>
    <ligand>
        <name>substrate</name>
    </ligand>
</feature>
<comment type="catalytic activity">
    <reaction evidence="5">
        <text>D-glyceraldehyde 3-phosphate = dihydroxyacetone phosphate</text>
        <dbReference type="Rhea" id="RHEA:18585"/>
        <dbReference type="ChEBI" id="CHEBI:57642"/>
        <dbReference type="ChEBI" id="CHEBI:59776"/>
        <dbReference type="EC" id="5.3.1.1"/>
    </reaction>
</comment>
<proteinExistence type="inferred from homology"/>
<dbReference type="SUPFAM" id="SSF51351">
    <property type="entry name" value="Triosephosphate isomerase (TIM)"/>
    <property type="match status" value="1"/>
</dbReference>
<feature type="binding site" evidence="5">
    <location>
        <position position="148"/>
    </location>
    <ligand>
        <name>substrate</name>
    </ligand>
</feature>
<evidence type="ECO:0000256" key="2">
    <source>
        <dbReference type="ARBA" id="ARBA00022490"/>
    </source>
</evidence>
<keyword evidence="7" id="KW-1185">Reference proteome</keyword>
<dbReference type="GO" id="GO:0006094">
    <property type="term" value="P:gluconeogenesis"/>
    <property type="evidence" value="ECO:0007669"/>
    <property type="project" value="UniProtKB-UniRule"/>
</dbReference>
<keyword evidence="2 5" id="KW-0963">Cytoplasm</keyword>
<feature type="binding site" evidence="5">
    <location>
        <begin position="13"/>
        <end position="15"/>
    </location>
    <ligand>
        <name>substrate</name>
    </ligand>
</feature>
<dbReference type="UniPathway" id="UPA00138"/>
<dbReference type="EMBL" id="DVAD01000007">
    <property type="protein sequence ID" value="HIJ99465.1"/>
    <property type="molecule type" value="Genomic_DNA"/>
</dbReference>
<comment type="subcellular location">
    <subcellularLocation>
        <location evidence="5">Cytoplasm</location>
    </subcellularLocation>
</comment>
<evidence type="ECO:0000256" key="4">
    <source>
        <dbReference type="ARBA" id="ARBA00023235"/>
    </source>
</evidence>
<dbReference type="EC" id="5.3.1.1" evidence="5"/>
<comment type="caution">
    <text evidence="6">The sequence shown here is derived from an EMBL/GenBank/DDBJ whole genome shotgun (WGS) entry which is preliminary data.</text>
</comment>
<gene>
    <name evidence="5 6" type="primary">tpiA</name>
    <name evidence="6" type="ORF">H1011_01415</name>
</gene>
<accession>A0A832XHH7</accession>
<evidence type="ECO:0000256" key="3">
    <source>
        <dbReference type="ARBA" id="ARBA00023152"/>
    </source>
</evidence>
<dbReference type="InterPro" id="IPR000652">
    <property type="entry name" value="Triosephosphate_isomerase"/>
</dbReference>
<dbReference type="HAMAP" id="MF_00147_A">
    <property type="entry name" value="TIM_A"/>
    <property type="match status" value="1"/>
</dbReference>
<comment type="pathway">
    <text evidence="5">Carbohydrate biosynthesis; gluconeogenesis.</text>
</comment>
<dbReference type="Gene3D" id="3.20.20.70">
    <property type="entry name" value="Aldolase class I"/>
    <property type="match status" value="1"/>
</dbReference>
<feature type="active site" description="Electrophile" evidence="5">
    <location>
        <position position="95"/>
    </location>
</feature>
<protein>
    <recommendedName>
        <fullName evidence="5">Triosephosphate isomerase</fullName>
        <shortName evidence="5">TIM</shortName>
        <shortName evidence="5">TPI</shortName>
        <ecNumber evidence="5">5.3.1.1</ecNumber>
    </recommendedName>
    <alternativeName>
        <fullName evidence="5">Triose-phosphate isomerase</fullName>
    </alternativeName>
</protein>
<dbReference type="GO" id="GO:0004807">
    <property type="term" value="F:triose-phosphate isomerase activity"/>
    <property type="evidence" value="ECO:0007669"/>
    <property type="project" value="UniProtKB-UniRule"/>
</dbReference>
<comment type="function">
    <text evidence="5">Involved in the gluconeogenesis. Catalyzes stereospecifically the conversion of dihydroxyacetone phosphate (DHAP) to D-glyceraldehyde-3-phosphate (G3P).</text>
</comment>
<dbReference type="UniPathway" id="UPA00109">
    <property type="reaction ID" value="UER00189"/>
</dbReference>
<feature type="binding site" evidence="5">
    <location>
        <position position="183"/>
    </location>
    <ligand>
        <name>substrate</name>
    </ligand>
</feature>